<gene>
    <name evidence="10" type="ORF">SAMN04488137_1527</name>
</gene>
<proteinExistence type="inferred from homology"/>
<dbReference type="InterPro" id="IPR052530">
    <property type="entry name" value="NAD(P)H_nitroreductase"/>
</dbReference>
<dbReference type="Gene3D" id="3.40.109.10">
    <property type="entry name" value="NADH Oxidase"/>
    <property type="match status" value="1"/>
</dbReference>
<sequence length="189" mass="21418">MDIFDAIKTRRSIGKVKDQPVPKEYIEKILESGTYAPNHHRTNPWRFFVLTGEGRNRFGEHLSSVTKLSMKEPLSEEDIQKLEKTKKKPLRAPVIIAVGVEPNDGQKIIREEEVAAVNAAVQNMLLAAHALGLGAVWRTGAICYHEKMKDFFQLSSNGEMAGFIYLGFPEVNPTDLKKQHFNEVTQWIN</sequence>
<keyword evidence="5 7" id="KW-0560">Oxidoreductase</keyword>
<evidence type="ECO:0000313" key="11">
    <source>
        <dbReference type="Proteomes" id="UP000199544"/>
    </source>
</evidence>
<feature type="domain" description="Nitroreductase" evidence="9">
    <location>
        <begin position="7"/>
        <end position="167"/>
    </location>
</feature>
<evidence type="ECO:0000256" key="1">
    <source>
        <dbReference type="ARBA" id="ARBA00007118"/>
    </source>
</evidence>
<evidence type="ECO:0000313" key="10">
    <source>
        <dbReference type="EMBL" id="SDM70354.1"/>
    </source>
</evidence>
<dbReference type="InterPro" id="IPR029479">
    <property type="entry name" value="Nitroreductase"/>
</dbReference>
<feature type="binding site" description="in other chain" evidence="8">
    <location>
        <begin position="10"/>
        <end position="12"/>
    </location>
    <ligand>
        <name>FMN</name>
        <dbReference type="ChEBI" id="CHEBI:58210"/>
        <note>ligand shared between dimeric partners</note>
    </ligand>
</feature>
<dbReference type="PIRSF" id="PIRSF000232">
    <property type="entry name" value="YdjA"/>
    <property type="match status" value="1"/>
</dbReference>
<dbReference type="STRING" id="459525.SAMN04488137_1527"/>
<keyword evidence="3 7" id="KW-0288">FMN</keyword>
<evidence type="ECO:0000256" key="2">
    <source>
        <dbReference type="ARBA" id="ARBA00022630"/>
    </source>
</evidence>
<feature type="binding site" description="in other chain" evidence="8">
    <location>
        <begin position="137"/>
        <end position="139"/>
    </location>
    <ligand>
        <name>FMN</name>
        <dbReference type="ChEBI" id="CHEBI:58210"/>
        <note>ligand shared between dimeric partners</note>
    </ligand>
</feature>
<accession>A0A1G9VDR8</accession>
<organism evidence="10 11">
    <name type="scientific">Fictibacillus solisalsi</name>
    <dbReference type="NCBI Taxonomy" id="459525"/>
    <lineage>
        <taxon>Bacteria</taxon>
        <taxon>Bacillati</taxon>
        <taxon>Bacillota</taxon>
        <taxon>Bacilli</taxon>
        <taxon>Bacillales</taxon>
        <taxon>Fictibacillaceae</taxon>
        <taxon>Fictibacillus</taxon>
    </lineage>
</organism>
<dbReference type="InterPro" id="IPR000415">
    <property type="entry name" value="Nitroreductase-like"/>
</dbReference>
<evidence type="ECO:0000256" key="3">
    <source>
        <dbReference type="ARBA" id="ARBA00022643"/>
    </source>
</evidence>
<comment type="cofactor">
    <cofactor evidence="8">
        <name>FMN</name>
        <dbReference type="ChEBI" id="CHEBI:58210"/>
    </cofactor>
    <text evidence="8">Binds 1 FMN per subunit.</text>
</comment>
<dbReference type="PANTHER" id="PTHR43821">
    <property type="entry name" value="NAD(P)H NITROREDUCTASE YDJA-RELATED"/>
    <property type="match status" value="1"/>
</dbReference>
<dbReference type="InterPro" id="IPR026021">
    <property type="entry name" value="YdjA-like"/>
</dbReference>
<evidence type="ECO:0000256" key="5">
    <source>
        <dbReference type="ARBA" id="ARBA00023002"/>
    </source>
</evidence>
<keyword evidence="2 7" id="KW-0285">Flavoprotein</keyword>
<evidence type="ECO:0000256" key="4">
    <source>
        <dbReference type="ARBA" id="ARBA00022857"/>
    </source>
</evidence>
<dbReference type="EC" id="1.-.-.-" evidence="7"/>
<reference evidence="11" key="1">
    <citation type="submission" date="2016-10" db="EMBL/GenBank/DDBJ databases">
        <authorList>
            <person name="Varghese N."/>
            <person name="Submissions S."/>
        </authorList>
    </citation>
    <scope>NUCLEOTIDE SEQUENCE [LARGE SCALE GENOMIC DNA]</scope>
    <source>
        <strain evidence="11">CGMCC 1.6854</strain>
    </source>
</reference>
<dbReference type="CDD" id="cd02135">
    <property type="entry name" value="YdjA-like"/>
    <property type="match status" value="1"/>
</dbReference>
<evidence type="ECO:0000256" key="8">
    <source>
        <dbReference type="PIRSR" id="PIRSR000232-1"/>
    </source>
</evidence>
<name>A0A1G9VDR8_9BACL</name>
<dbReference type="EMBL" id="FNHW01000001">
    <property type="protein sequence ID" value="SDM70354.1"/>
    <property type="molecule type" value="Genomic_DNA"/>
</dbReference>
<dbReference type="AlphaFoldDB" id="A0A1G9VDR8"/>
<keyword evidence="11" id="KW-1185">Reference proteome</keyword>
<evidence type="ECO:0000256" key="7">
    <source>
        <dbReference type="PIRNR" id="PIRNR000232"/>
    </source>
</evidence>
<dbReference type="Proteomes" id="UP000199544">
    <property type="component" value="Unassembled WGS sequence"/>
</dbReference>
<keyword evidence="4 7" id="KW-0521">NADP</keyword>
<evidence type="ECO:0000259" key="9">
    <source>
        <dbReference type="Pfam" id="PF00881"/>
    </source>
</evidence>
<comment type="similarity">
    <text evidence="1 7">Belongs to the nitroreductase family.</text>
</comment>
<keyword evidence="6 7" id="KW-0520">NAD</keyword>
<evidence type="ECO:0000256" key="6">
    <source>
        <dbReference type="ARBA" id="ARBA00023027"/>
    </source>
</evidence>
<dbReference type="GO" id="GO:0016491">
    <property type="term" value="F:oxidoreductase activity"/>
    <property type="evidence" value="ECO:0007669"/>
    <property type="project" value="UniProtKB-UniRule"/>
</dbReference>
<dbReference type="Pfam" id="PF00881">
    <property type="entry name" value="Nitroreductase"/>
    <property type="match status" value="1"/>
</dbReference>
<dbReference type="PANTHER" id="PTHR43821:SF1">
    <property type="entry name" value="NAD(P)H NITROREDUCTASE YDJA-RELATED"/>
    <property type="match status" value="1"/>
</dbReference>
<feature type="binding site" evidence="8">
    <location>
        <position position="39"/>
    </location>
    <ligand>
        <name>FMN</name>
        <dbReference type="ChEBI" id="CHEBI:58210"/>
        <note>ligand shared between dimeric partners</note>
    </ligand>
</feature>
<dbReference type="RefSeq" id="WP_090233646.1">
    <property type="nucleotide sequence ID" value="NZ_FNHW01000001.1"/>
</dbReference>
<protein>
    <recommendedName>
        <fullName evidence="7">Putative NAD(P)H nitroreductase</fullName>
        <ecNumber evidence="7">1.-.-.-</ecNumber>
    </recommendedName>
</protein>
<dbReference type="OrthoDB" id="9804207at2"/>
<dbReference type="SUPFAM" id="SSF55469">
    <property type="entry name" value="FMN-dependent nitroreductase-like"/>
    <property type="match status" value="1"/>
</dbReference>